<feature type="region of interest" description="Disordered" evidence="1">
    <location>
        <begin position="1"/>
        <end position="20"/>
    </location>
</feature>
<accession>A0ABQ6I2E9</accession>
<reference evidence="3" key="1">
    <citation type="journal article" date="2019" name="Int. J. Syst. Evol. Microbiol.">
        <title>The Global Catalogue of Microorganisms (GCM) 10K type strain sequencing project: providing services to taxonomists for standard genome sequencing and annotation.</title>
        <authorList>
            <consortium name="The Broad Institute Genomics Platform"/>
            <consortium name="The Broad Institute Genome Sequencing Center for Infectious Disease"/>
            <person name="Wu L."/>
            <person name="Ma J."/>
        </authorList>
    </citation>
    <scope>NUCLEOTIDE SEQUENCE [LARGE SCALE GENOMIC DNA]</scope>
    <source>
        <strain evidence="3">NBRC 106348</strain>
    </source>
</reference>
<keyword evidence="3" id="KW-1185">Reference proteome</keyword>
<evidence type="ECO:0000256" key="1">
    <source>
        <dbReference type="SAM" id="MobiDB-lite"/>
    </source>
</evidence>
<dbReference type="EMBL" id="BSUK01000001">
    <property type="protein sequence ID" value="GMA24695.1"/>
    <property type="molecule type" value="Genomic_DNA"/>
</dbReference>
<name>A0ABQ6I2E9_9MICO</name>
<evidence type="ECO:0000313" key="2">
    <source>
        <dbReference type="EMBL" id="GMA24695.1"/>
    </source>
</evidence>
<sequence>MRRQPPEEVPPGRTVGTQRVDRALEVTVGEARPAAVERLRVGHLGDEQLDAVREAERLEERRCPRHRVHGRAHVVHDAVRQPEVERARATAHRVLGLQHEDPEARACQRDRCREAVRPRPHDDDVSHPSVPAAVQTVAAQSGRTCSACGPFWPCPTSNSTCCPSSRDR</sequence>
<proteinExistence type="predicted"/>
<dbReference type="Proteomes" id="UP001157091">
    <property type="component" value="Unassembled WGS sequence"/>
</dbReference>
<protein>
    <submittedName>
        <fullName evidence="2">Uncharacterized protein</fullName>
    </submittedName>
</protein>
<organism evidence="2 3">
    <name type="scientific">Luteimicrobium album</name>
    <dbReference type="NCBI Taxonomy" id="1054550"/>
    <lineage>
        <taxon>Bacteria</taxon>
        <taxon>Bacillati</taxon>
        <taxon>Actinomycetota</taxon>
        <taxon>Actinomycetes</taxon>
        <taxon>Micrococcales</taxon>
        <taxon>Luteimicrobium</taxon>
    </lineage>
</organism>
<gene>
    <name evidence="2" type="ORF">GCM10025864_24540</name>
</gene>
<comment type="caution">
    <text evidence="2">The sequence shown here is derived from an EMBL/GenBank/DDBJ whole genome shotgun (WGS) entry which is preliminary data.</text>
</comment>
<evidence type="ECO:0000313" key="3">
    <source>
        <dbReference type="Proteomes" id="UP001157091"/>
    </source>
</evidence>